<evidence type="ECO:0000259" key="1">
    <source>
        <dbReference type="Pfam" id="PF13456"/>
    </source>
</evidence>
<organism evidence="2 3">
    <name type="scientific">Gossypium arboreum</name>
    <name type="common">Tree cotton</name>
    <name type="synonym">Gossypium nanking</name>
    <dbReference type="NCBI Taxonomy" id="29729"/>
    <lineage>
        <taxon>Eukaryota</taxon>
        <taxon>Viridiplantae</taxon>
        <taxon>Streptophyta</taxon>
        <taxon>Embryophyta</taxon>
        <taxon>Tracheophyta</taxon>
        <taxon>Spermatophyta</taxon>
        <taxon>Magnoliopsida</taxon>
        <taxon>eudicotyledons</taxon>
        <taxon>Gunneridae</taxon>
        <taxon>Pentapetalae</taxon>
        <taxon>rosids</taxon>
        <taxon>malvids</taxon>
        <taxon>Malvales</taxon>
        <taxon>Malvaceae</taxon>
        <taxon>Malvoideae</taxon>
        <taxon>Gossypium</taxon>
    </lineage>
</organism>
<dbReference type="InterPro" id="IPR052929">
    <property type="entry name" value="RNase_H-like_EbsB-rel"/>
</dbReference>
<sequence>MGEILKNTHASKDSVWKPPDNDTIKINFDASFSRITRCSISGIIARNKEGLTMAACTFPWENISDPFMAEARACLQAIIMAEEMGFQDICVEGDALTIIRKLNFAEEDRSSISSLIKEIKGRVFNFRSLNFKHVPREANTAAHAMAKEGA</sequence>
<dbReference type="InterPro" id="IPR044730">
    <property type="entry name" value="RNase_H-like_dom_plant"/>
</dbReference>
<dbReference type="Pfam" id="PF13456">
    <property type="entry name" value="RVT_3"/>
    <property type="match status" value="1"/>
</dbReference>
<gene>
    <name evidence="2" type="ORF">PVK06_023290</name>
</gene>
<dbReference type="PANTHER" id="PTHR47074">
    <property type="entry name" value="BNAC02G40300D PROTEIN"/>
    <property type="match status" value="1"/>
</dbReference>
<comment type="caution">
    <text evidence="2">The sequence shown here is derived from an EMBL/GenBank/DDBJ whole genome shotgun (WGS) entry which is preliminary data.</text>
</comment>
<dbReference type="EMBL" id="JARKNE010000007">
    <property type="protein sequence ID" value="KAK5818355.1"/>
    <property type="molecule type" value="Genomic_DNA"/>
</dbReference>
<dbReference type="CDD" id="cd06222">
    <property type="entry name" value="RNase_H_like"/>
    <property type="match status" value="1"/>
</dbReference>
<reference evidence="2 3" key="1">
    <citation type="submission" date="2023-03" db="EMBL/GenBank/DDBJ databases">
        <title>WGS of Gossypium arboreum.</title>
        <authorList>
            <person name="Yu D."/>
        </authorList>
    </citation>
    <scope>NUCLEOTIDE SEQUENCE [LARGE SCALE GENOMIC DNA]</scope>
    <source>
        <tissue evidence="2">Leaf</tissue>
    </source>
</reference>
<protein>
    <recommendedName>
        <fullName evidence="1">RNase H type-1 domain-containing protein</fullName>
    </recommendedName>
</protein>
<name>A0ABR0PAS5_GOSAR</name>
<evidence type="ECO:0000313" key="2">
    <source>
        <dbReference type="EMBL" id="KAK5818355.1"/>
    </source>
</evidence>
<feature type="domain" description="RNase H type-1" evidence="1">
    <location>
        <begin position="27"/>
        <end position="148"/>
    </location>
</feature>
<dbReference type="SUPFAM" id="SSF53098">
    <property type="entry name" value="Ribonuclease H-like"/>
    <property type="match status" value="1"/>
</dbReference>
<keyword evidence="3" id="KW-1185">Reference proteome</keyword>
<accession>A0ABR0PAS5</accession>
<evidence type="ECO:0000313" key="3">
    <source>
        <dbReference type="Proteomes" id="UP001358586"/>
    </source>
</evidence>
<dbReference type="Proteomes" id="UP001358586">
    <property type="component" value="Chromosome 7"/>
</dbReference>
<dbReference type="InterPro" id="IPR012337">
    <property type="entry name" value="RNaseH-like_sf"/>
</dbReference>
<dbReference type="InterPro" id="IPR036397">
    <property type="entry name" value="RNaseH_sf"/>
</dbReference>
<dbReference type="Gene3D" id="3.30.420.10">
    <property type="entry name" value="Ribonuclease H-like superfamily/Ribonuclease H"/>
    <property type="match status" value="1"/>
</dbReference>
<proteinExistence type="predicted"/>
<dbReference type="PANTHER" id="PTHR47074:SF61">
    <property type="entry name" value="RNASE H TYPE-1 DOMAIN-CONTAINING PROTEIN"/>
    <property type="match status" value="1"/>
</dbReference>
<dbReference type="InterPro" id="IPR002156">
    <property type="entry name" value="RNaseH_domain"/>
</dbReference>